<gene>
    <name evidence="2" type="ORF">A3L11_07010</name>
</gene>
<keyword evidence="1" id="KW-1133">Transmembrane helix</keyword>
<dbReference type="EMBL" id="CP015103">
    <property type="protein sequence ID" value="ASJ08988.1"/>
    <property type="molecule type" value="Genomic_DNA"/>
</dbReference>
<dbReference type="Proteomes" id="UP000250125">
    <property type="component" value="Chromosome"/>
</dbReference>
<sequence>MKRLYWAIPFLLYEAAYLFWRLTIPGLTVMVSNLLTFFVEYRYGGESRESEELIAVGIAMSSLLLPIGGSITSFATIFAGFLFLLEFTAAFVRASRC</sequence>
<dbReference type="OrthoDB" id="102356at2157"/>
<proteinExistence type="predicted"/>
<feature type="transmembrane region" description="Helical" evidence="1">
    <location>
        <begin position="20"/>
        <end position="41"/>
    </location>
</feature>
<accession>A0A2Z2MMF7</accession>
<reference evidence="2 3" key="1">
    <citation type="submission" date="2016-04" db="EMBL/GenBank/DDBJ databases">
        <title>Complete genome sequence of Thermococcus siculi type strain RG-20.</title>
        <authorList>
            <person name="Oger P.M."/>
        </authorList>
    </citation>
    <scope>NUCLEOTIDE SEQUENCE [LARGE SCALE GENOMIC DNA]</scope>
    <source>
        <strain evidence="2 3">RG-20</strain>
    </source>
</reference>
<evidence type="ECO:0000313" key="2">
    <source>
        <dbReference type="EMBL" id="ASJ08988.1"/>
    </source>
</evidence>
<evidence type="ECO:0000256" key="1">
    <source>
        <dbReference type="SAM" id="Phobius"/>
    </source>
</evidence>
<keyword evidence="3" id="KW-1185">Reference proteome</keyword>
<name>A0A2Z2MMF7_9EURY</name>
<organism evidence="2 3">
    <name type="scientific">Thermococcus siculi</name>
    <dbReference type="NCBI Taxonomy" id="72803"/>
    <lineage>
        <taxon>Archaea</taxon>
        <taxon>Methanobacteriati</taxon>
        <taxon>Methanobacteriota</taxon>
        <taxon>Thermococci</taxon>
        <taxon>Thermococcales</taxon>
        <taxon>Thermococcaceae</taxon>
        <taxon>Thermococcus</taxon>
    </lineage>
</organism>
<keyword evidence="1" id="KW-0812">Transmembrane</keyword>
<dbReference type="AlphaFoldDB" id="A0A2Z2MMF7"/>
<keyword evidence="1" id="KW-0472">Membrane</keyword>
<evidence type="ECO:0000313" key="3">
    <source>
        <dbReference type="Proteomes" id="UP000250125"/>
    </source>
</evidence>
<dbReference type="RefSeq" id="WP_088856223.1">
    <property type="nucleotide sequence ID" value="NZ_CP015103.1"/>
</dbReference>
<dbReference type="KEGG" id="tsl:A3L11_07010"/>
<dbReference type="GeneID" id="33317974"/>
<protein>
    <submittedName>
        <fullName evidence="2">Uncharacterized protein</fullName>
    </submittedName>
</protein>